<reference evidence="14" key="1">
    <citation type="submission" date="2017-09" db="EMBL/GenBank/DDBJ databases">
        <title>Depth-based differentiation of microbial function through sediment-hosted aquifers and enrichment of novel symbionts in the deep terrestrial subsurface.</title>
        <authorList>
            <person name="Probst A.J."/>
            <person name="Ladd B."/>
            <person name="Jarett J.K."/>
            <person name="Geller-Mcgrath D.E."/>
            <person name="Sieber C.M.K."/>
            <person name="Emerson J.B."/>
            <person name="Anantharaman K."/>
            <person name="Thomas B.C."/>
            <person name="Malmstrom R."/>
            <person name="Stieglmeier M."/>
            <person name="Klingl A."/>
            <person name="Woyke T."/>
            <person name="Ryan C.M."/>
            <person name="Banfield J.F."/>
        </authorList>
    </citation>
    <scope>NUCLEOTIDE SEQUENCE [LARGE SCALE GENOMIC DNA]</scope>
</reference>
<keyword evidence="6 10" id="KW-1133">Transmembrane helix</keyword>
<evidence type="ECO:0000256" key="2">
    <source>
        <dbReference type="ARBA" id="ARBA00005801"/>
    </source>
</evidence>
<feature type="transmembrane region" description="Helical" evidence="10">
    <location>
        <begin position="159"/>
        <end position="176"/>
    </location>
</feature>
<keyword evidence="9" id="KW-0808">Transferase</keyword>
<keyword evidence="7 10" id="KW-0472">Membrane</keyword>
<comment type="function">
    <text evidence="9">Plays an essential role in type IV pili and type II pseudopili formation by proteolytically removing the leader sequence from substrate proteins and subsequently monomethylating the alpha-amino group of the newly exposed N-terminal phenylalanine.</text>
</comment>
<dbReference type="EMBL" id="PFSE01000031">
    <property type="protein sequence ID" value="PJC28916.1"/>
    <property type="molecule type" value="Genomic_DNA"/>
</dbReference>
<protein>
    <recommendedName>
        <fullName evidence="9">Prepilin leader peptidase/N-methyltransferase</fullName>
        <ecNumber evidence="9">2.1.1.-</ecNumber>
        <ecNumber evidence="9">3.4.23.43</ecNumber>
    </recommendedName>
</protein>
<evidence type="ECO:0000256" key="5">
    <source>
        <dbReference type="ARBA" id="ARBA00022692"/>
    </source>
</evidence>
<feature type="transmembrane region" description="Helical" evidence="10">
    <location>
        <begin position="82"/>
        <end position="103"/>
    </location>
</feature>
<dbReference type="PANTHER" id="PTHR30487:SF0">
    <property type="entry name" value="PREPILIN LEADER PEPTIDASE_N-METHYLTRANSFERASE-RELATED"/>
    <property type="match status" value="1"/>
</dbReference>
<organism evidence="13 14">
    <name type="scientific">Candidatus Shapirobacteria bacterium CG_4_9_14_0_2_um_filter_40_11</name>
    <dbReference type="NCBI Taxonomy" id="1974876"/>
    <lineage>
        <taxon>Bacteria</taxon>
        <taxon>Candidatus Shapironibacteriota</taxon>
    </lineage>
</organism>
<keyword evidence="3" id="KW-1003">Cell membrane</keyword>
<keyword evidence="9" id="KW-0378">Hydrolase</keyword>
<name>A0A2M8EV16_9BACT</name>
<dbReference type="PRINTS" id="PR00864">
    <property type="entry name" value="PREPILNPTASE"/>
</dbReference>
<keyword evidence="9" id="KW-0511">Multifunctional enzyme</keyword>
<evidence type="ECO:0000256" key="1">
    <source>
        <dbReference type="ARBA" id="ARBA00004429"/>
    </source>
</evidence>
<evidence type="ECO:0000256" key="6">
    <source>
        <dbReference type="ARBA" id="ARBA00022989"/>
    </source>
</evidence>
<evidence type="ECO:0000259" key="12">
    <source>
        <dbReference type="Pfam" id="PF06750"/>
    </source>
</evidence>
<dbReference type="GO" id="GO:0004190">
    <property type="term" value="F:aspartic-type endopeptidase activity"/>
    <property type="evidence" value="ECO:0007669"/>
    <property type="project" value="UniProtKB-EC"/>
</dbReference>
<comment type="subcellular location">
    <subcellularLocation>
        <location evidence="1">Cell inner membrane</location>
        <topology evidence="1">Multi-pass membrane protein</topology>
    </subcellularLocation>
    <subcellularLocation>
        <location evidence="9">Cell membrane</location>
        <topology evidence="9">Multi-pass membrane protein</topology>
    </subcellularLocation>
</comment>
<dbReference type="Pfam" id="PF01478">
    <property type="entry name" value="Peptidase_A24"/>
    <property type="match status" value="1"/>
</dbReference>
<dbReference type="GO" id="GO:0005886">
    <property type="term" value="C:plasma membrane"/>
    <property type="evidence" value="ECO:0007669"/>
    <property type="project" value="UniProtKB-SubCell"/>
</dbReference>
<comment type="catalytic activity">
    <reaction evidence="9">
        <text>Typically cleaves a -Gly-|-Phe- bond to release an N-terminal, basic peptide of 5-8 residues from type IV prepilin, and then N-methylates the new N-terminal amino group, the methyl donor being S-adenosyl-L-methionine.</text>
        <dbReference type="EC" id="3.4.23.43"/>
    </reaction>
</comment>
<dbReference type="InterPro" id="IPR050882">
    <property type="entry name" value="Prepilin_peptidase/N-MTase"/>
</dbReference>
<evidence type="ECO:0000256" key="10">
    <source>
        <dbReference type="SAM" id="Phobius"/>
    </source>
</evidence>
<dbReference type="GO" id="GO:0032259">
    <property type="term" value="P:methylation"/>
    <property type="evidence" value="ECO:0007669"/>
    <property type="project" value="UniProtKB-KW"/>
</dbReference>
<gene>
    <name evidence="13" type="ORF">CO053_02135</name>
</gene>
<keyword evidence="4" id="KW-0997">Cell inner membrane</keyword>
<dbReference type="InterPro" id="IPR014032">
    <property type="entry name" value="Peptidase_A24A_bac"/>
</dbReference>
<evidence type="ECO:0000313" key="14">
    <source>
        <dbReference type="Proteomes" id="UP000230885"/>
    </source>
</evidence>
<dbReference type="Gene3D" id="1.20.120.1220">
    <property type="match status" value="1"/>
</dbReference>
<evidence type="ECO:0000259" key="11">
    <source>
        <dbReference type="Pfam" id="PF01478"/>
    </source>
</evidence>
<feature type="transmembrane region" description="Helical" evidence="10">
    <location>
        <begin position="24"/>
        <end position="51"/>
    </location>
</feature>
<comment type="caution">
    <text evidence="13">The sequence shown here is derived from an EMBL/GenBank/DDBJ whole genome shotgun (WGS) entry which is preliminary data.</text>
</comment>
<dbReference type="EC" id="3.4.23.43" evidence="9"/>
<sequence length="188" mass="21214">KGHCRFCGKRISWQYPLVELLTGVLFYLSYLSHLSFLSCLFICGLIVIFFVDLEHQIIPDEIVIPLSILFLVYFLMTNPQLLITNYLITALISFLFLYFIFLLTKGKGMGLGDVKLAFLMGLVLGFPKIVVAFYLAFLTGAFVGVILILLSRAKLKQKIAFGPFLVFGTIFSLLWGEKIVTLAEKVLL</sequence>
<dbReference type="InterPro" id="IPR000045">
    <property type="entry name" value="Prepilin_IV_endopep_pep"/>
</dbReference>
<evidence type="ECO:0000313" key="13">
    <source>
        <dbReference type="EMBL" id="PJC28916.1"/>
    </source>
</evidence>
<evidence type="ECO:0000256" key="3">
    <source>
        <dbReference type="ARBA" id="ARBA00022475"/>
    </source>
</evidence>
<dbReference type="AlphaFoldDB" id="A0A2M8EV16"/>
<evidence type="ECO:0000256" key="7">
    <source>
        <dbReference type="ARBA" id="ARBA00023136"/>
    </source>
</evidence>
<keyword evidence="5 9" id="KW-0812">Transmembrane</keyword>
<feature type="transmembrane region" description="Helical" evidence="10">
    <location>
        <begin position="132"/>
        <end position="150"/>
    </location>
</feature>
<feature type="non-terminal residue" evidence="13">
    <location>
        <position position="1"/>
    </location>
</feature>
<feature type="domain" description="Prepilin type IV endopeptidase peptidase" evidence="11">
    <location>
        <begin position="39"/>
        <end position="145"/>
    </location>
</feature>
<dbReference type="GO" id="GO:0006465">
    <property type="term" value="P:signal peptide processing"/>
    <property type="evidence" value="ECO:0007669"/>
    <property type="project" value="TreeGrafter"/>
</dbReference>
<evidence type="ECO:0000256" key="4">
    <source>
        <dbReference type="ARBA" id="ARBA00022519"/>
    </source>
</evidence>
<feature type="domain" description="Prepilin peptidase A24 N-terminal" evidence="12">
    <location>
        <begin position="1"/>
        <end position="31"/>
    </location>
</feature>
<dbReference type="PANTHER" id="PTHR30487">
    <property type="entry name" value="TYPE 4 PREPILIN-LIKE PROTEINS LEADER PEPTIDE-PROCESSING ENZYME"/>
    <property type="match status" value="1"/>
</dbReference>
<accession>A0A2M8EV16</accession>
<feature type="transmembrane region" description="Helical" evidence="10">
    <location>
        <begin position="58"/>
        <end position="76"/>
    </location>
</feature>
<dbReference type="EC" id="2.1.1.-" evidence="9"/>
<evidence type="ECO:0000256" key="9">
    <source>
        <dbReference type="RuleBase" id="RU003794"/>
    </source>
</evidence>
<dbReference type="GO" id="GO:0008168">
    <property type="term" value="F:methyltransferase activity"/>
    <property type="evidence" value="ECO:0007669"/>
    <property type="project" value="UniProtKB-KW"/>
</dbReference>
<dbReference type="Pfam" id="PF06750">
    <property type="entry name" value="A24_N_bact"/>
    <property type="match status" value="1"/>
</dbReference>
<keyword evidence="9" id="KW-0489">Methyltransferase</keyword>
<evidence type="ECO:0000256" key="8">
    <source>
        <dbReference type="RuleBase" id="RU003793"/>
    </source>
</evidence>
<keyword evidence="9" id="KW-0645">Protease</keyword>
<proteinExistence type="inferred from homology"/>
<comment type="similarity">
    <text evidence="2 8">Belongs to the peptidase A24 family.</text>
</comment>
<dbReference type="Proteomes" id="UP000230885">
    <property type="component" value="Unassembled WGS sequence"/>
</dbReference>
<dbReference type="InterPro" id="IPR010627">
    <property type="entry name" value="Prepilin_pept_A24_N"/>
</dbReference>